<gene>
    <name evidence="1" type="ORF">YC6258_03643</name>
</gene>
<organism evidence="1 2">
    <name type="scientific">Gynuella sunshinyii YC6258</name>
    <dbReference type="NCBI Taxonomy" id="1445510"/>
    <lineage>
        <taxon>Bacteria</taxon>
        <taxon>Pseudomonadati</taxon>
        <taxon>Pseudomonadota</taxon>
        <taxon>Gammaproteobacteria</taxon>
        <taxon>Oceanospirillales</taxon>
        <taxon>Saccharospirillaceae</taxon>
        <taxon>Gynuella</taxon>
    </lineage>
</organism>
<dbReference type="AlphaFoldDB" id="A0A0C5VZ30"/>
<evidence type="ECO:0000313" key="2">
    <source>
        <dbReference type="Proteomes" id="UP000032266"/>
    </source>
</evidence>
<dbReference type="EMBL" id="CP007142">
    <property type="protein sequence ID" value="AJQ95679.1"/>
    <property type="molecule type" value="Genomic_DNA"/>
</dbReference>
<name>A0A0C5VZ30_9GAMM</name>
<keyword evidence="2" id="KW-1185">Reference proteome</keyword>
<evidence type="ECO:0000313" key="1">
    <source>
        <dbReference type="EMBL" id="AJQ95679.1"/>
    </source>
</evidence>
<dbReference type="Proteomes" id="UP000032266">
    <property type="component" value="Chromosome"/>
</dbReference>
<dbReference type="HOGENOM" id="CLU_2916076_0_0_6"/>
<dbReference type="KEGG" id="gsn:YC6258_03643"/>
<reference evidence="1 2" key="1">
    <citation type="submission" date="2014-01" db="EMBL/GenBank/DDBJ databases">
        <title>Full genme sequencing of cellulolytic bacterium Gynuella sunshinyii YC6258T gen. nov., sp. nov.</title>
        <authorList>
            <person name="Khan H."/>
            <person name="Chung E.J."/>
            <person name="Chung Y.R."/>
        </authorList>
    </citation>
    <scope>NUCLEOTIDE SEQUENCE [LARGE SCALE GENOMIC DNA]</scope>
    <source>
        <strain evidence="1 2">YC6258</strain>
    </source>
</reference>
<proteinExistence type="predicted"/>
<sequence>MRLPPENNACLFGQIYLFSLEFFLCKPGFNYLVFPPWLTFNFLLLVSQPTRPYISRLIFFI</sequence>
<protein>
    <submittedName>
        <fullName evidence="1">Uncharacterized protein</fullName>
    </submittedName>
</protein>
<accession>A0A0C5VZ30</accession>